<accession>A0ABT5HHC9</accession>
<keyword evidence="1" id="KW-0732">Signal</keyword>
<evidence type="ECO:0000313" key="2">
    <source>
        <dbReference type="EMBL" id="MDC7675647.1"/>
    </source>
</evidence>
<evidence type="ECO:0000256" key="1">
    <source>
        <dbReference type="SAM" id="SignalP"/>
    </source>
</evidence>
<protein>
    <submittedName>
        <fullName evidence="2">DUF6491 family protein</fullName>
    </submittedName>
</protein>
<dbReference type="PROSITE" id="PS51257">
    <property type="entry name" value="PROKAR_LIPOPROTEIN"/>
    <property type="match status" value="1"/>
</dbReference>
<reference evidence="2 3" key="1">
    <citation type="submission" date="2023-01" db="EMBL/GenBank/DDBJ databases">
        <title>Novel species of the genus Asticcacaulis isolated from rivers.</title>
        <authorList>
            <person name="Lu H."/>
        </authorList>
    </citation>
    <scope>NUCLEOTIDE SEQUENCE [LARGE SCALE GENOMIC DNA]</scope>
    <source>
        <strain evidence="2 3">LKC15W</strain>
    </source>
</reference>
<name>A0ABT5HHC9_9CAUL</name>
<dbReference type="InterPro" id="IPR045500">
    <property type="entry name" value="DUF6491"/>
</dbReference>
<sequence length="165" mass="17489">MRHRNGIITAVMASGLGLVLAGCAANPETVAQAPDPSGPGSAGKAAQCFYVDDVRSYFTPNDDVMVVETYRKQNYALTIAPACIGLDNAGRIGLRSRGGLSRVCGPFDAEVLYAEFGDNRLRRCNITDVRAVTQAESDVLTGADKAKKRKADKKLAKEAAAAEPK</sequence>
<keyword evidence="3" id="KW-1185">Reference proteome</keyword>
<evidence type="ECO:0000313" key="3">
    <source>
        <dbReference type="Proteomes" id="UP001218579"/>
    </source>
</evidence>
<feature type="chain" id="PRO_5045288998" evidence="1">
    <location>
        <begin position="25"/>
        <end position="165"/>
    </location>
</feature>
<gene>
    <name evidence="2" type="ORF">PQU98_05885</name>
</gene>
<dbReference type="EMBL" id="JAQQKV010000001">
    <property type="protein sequence ID" value="MDC7675647.1"/>
    <property type="molecule type" value="Genomic_DNA"/>
</dbReference>
<comment type="caution">
    <text evidence="2">The sequence shown here is derived from an EMBL/GenBank/DDBJ whole genome shotgun (WGS) entry which is preliminary data.</text>
</comment>
<proteinExistence type="predicted"/>
<dbReference type="Pfam" id="PF20101">
    <property type="entry name" value="DUF6491"/>
    <property type="match status" value="1"/>
</dbReference>
<organism evidence="2 3">
    <name type="scientific">Asticcacaulis machinosus</name>
    <dbReference type="NCBI Taxonomy" id="2984211"/>
    <lineage>
        <taxon>Bacteria</taxon>
        <taxon>Pseudomonadati</taxon>
        <taxon>Pseudomonadota</taxon>
        <taxon>Alphaproteobacteria</taxon>
        <taxon>Caulobacterales</taxon>
        <taxon>Caulobacteraceae</taxon>
        <taxon>Asticcacaulis</taxon>
    </lineage>
</organism>
<dbReference type="RefSeq" id="WP_272743974.1">
    <property type="nucleotide sequence ID" value="NZ_JAQQKV010000001.1"/>
</dbReference>
<feature type="signal peptide" evidence="1">
    <location>
        <begin position="1"/>
        <end position="24"/>
    </location>
</feature>
<dbReference type="Proteomes" id="UP001218579">
    <property type="component" value="Unassembled WGS sequence"/>
</dbReference>